<evidence type="ECO:0000256" key="5">
    <source>
        <dbReference type="ARBA" id="ARBA00022692"/>
    </source>
</evidence>
<comment type="similarity">
    <text evidence="2">Belongs to the outer membrane factor (OMF) (TC 1.B.17) family.</text>
</comment>
<evidence type="ECO:0000313" key="10">
    <source>
        <dbReference type="Proteomes" id="UP000027284"/>
    </source>
</evidence>
<dbReference type="SUPFAM" id="SSF56954">
    <property type="entry name" value="Outer membrane efflux proteins (OEP)"/>
    <property type="match status" value="1"/>
</dbReference>
<feature type="signal peptide" evidence="8">
    <location>
        <begin position="1"/>
        <end position="23"/>
    </location>
</feature>
<dbReference type="PANTHER" id="PTHR30026:SF23">
    <property type="entry name" value="TO APRF-PUTATIVE OUTER MEMBRANE EFFLUX PROTEIN OR SECRETED ALKALINE PHOSPHATASE-RELATED"/>
    <property type="match status" value="1"/>
</dbReference>
<keyword evidence="7" id="KW-0998">Cell outer membrane</keyword>
<dbReference type="GO" id="GO:0009279">
    <property type="term" value="C:cell outer membrane"/>
    <property type="evidence" value="ECO:0007669"/>
    <property type="project" value="UniProtKB-SubCell"/>
</dbReference>
<keyword evidence="6" id="KW-0472">Membrane</keyword>
<dbReference type="PANTHER" id="PTHR30026">
    <property type="entry name" value="OUTER MEMBRANE PROTEIN TOLC"/>
    <property type="match status" value="1"/>
</dbReference>
<evidence type="ECO:0000256" key="4">
    <source>
        <dbReference type="ARBA" id="ARBA00022452"/>
    </source>
</evidence>
<gene>
    <name evidence="9" type="ORF">EG19_01635</name>
</gene>
<evidence type="ECO:0000256" key="8">
    <source>
        <dbReference type="SAM" id="SignalP"/>
    </source>
</evidence>
<keyword evidence="3" id="KW-0813">Transport</keyword>
<reference evidence="9 10" key="1">
    <citation type="submission" date="2014-04" db="EMBL/GenBank/DDBJ databases">
        <title>The Genome Sequence of Thermoanaerobaculum aquaticum MP-01, The First Cultivated Group 23 Acidobacterium.</title>
        <authorList>
            <person name="Stamps B.W."/>
            <person name="Losey N.A."/>
            <person name="Lawson P.A."/>
            <person name="Stevenson B.S."/>
        </authorList>
    </citation>
    <scope>NUCLEOTIDE SEQUENCE [LARGE SCALE GENOMIC DNA]</scope>
    <source>
        <strain evidence="9 10">MP-01</strain>
    </source>
</reference>
<dbReference type="STRING" id="1312852.EG19_01635"/>
<keyword evidence="8" id="KW-0732">Signal</keyword>
<proteinExistence type="inferred from homology"/>
<keyword evidence="10" id="KW-1185">Reference proteome</keyword>
<evidence type="ECO:0000313" key="9">
    <source>
        <dbReference type="EMBL" id="KDA53923.1"/>
    </source>
</evidence>
<dbReference type="OrthoDB" id="102194at2"/>
<sequence length="558" mass="61566">MAGNRFFPLVLLAVFAIPGSAGAQQQAVETTSGTQVRGQRLAPERQLTLSLREATEMALKHNINLEISRLSLASASQGVLAASGVFDPFVRVDFSESSSESPATNQLVGAQVNKQDRRTFNLNLGTLLPTGGQATVGWTNTRSKTNSTFFFLNPSYNSGLTFSVSQPLLRSFGTDVNRARIEIARKNRHLSLLDFERLVITTLQQVESAYWNLVYARENLKVKQQSLKLAQDLLEQTRIRVRVGTSAPIDIVQSEATVAAREQDIIIAENAVQAAADNLKILLGFEDPQDFLAEIVPTDSLQAVPEPVDFQKAVQTALERRPELKAKQVQSEIVEQNLLLARSALLPQLDWGVNYGFVGVGGTFTQRDSRTGQIVAVIPGNWDDALKQIRDRDYAQWSTTLTFSYSLGNNQAKAQLAQRRFELAAAQQALAAQRQSVIAEVRAAVRNLEASAKAIAAAVKARELAERNLEAELKKFENGMSTNYQVLKIQEDLAAAQVAELQARVAYRQSMVAYQVAVGTLLDTMGIQLADTVPEPEVHTYWKDVPFLQLSHWTSEER</sequence>
<dbReference type="GO" id="GO:0015562">
    <property type="term" value="F:efflux transmembrane transporter activity"/>
    <property type="evidence" value="ECO:0007669"/>
    <property type="project" value="InterPro"/>
</dbReference>
<protein>
    <recommendedName>
        <fullName evidence="11">TolC family protein</fullName>
    </recommendedName>
</protein>
<keyword evidence="5" id="KW-0812">Transmembrane</keyword>
<keyword evidence="4" id="KW-1134">Transmembrane beta strand</keyword>
<evidence type="ECO:0000256" key="3">
    <source>
        <dbReference type="ARBA" id="ARBA00022448"/>
    </source>
</evidence>
<dbReference type="RefSeq" id="WP_038048546.1">
    <property type="nucleotide sequence ID" value="NZ_JMFG01000015.1"/>
</dbReference>
<dbReference type="Pfam" id="PF02321">
    <property type="entry name" value="OEP"/>
    <property type="match status" value="2"/>
</dbReference>
<dbReference type="EMBL" id="JMFG01000015">
    <property type="protein sequence ID" value="KDA53923.1"/>
    <property type="molecule type" value="Genomic_DNA"/>
</dbReference>
<evidence type="ECO:0000256" key="1">
    <source>
        <dbReference type="ARBA" id="ARBA00004442"/>
    </source>
</evidence>
<evidence type="ECO:0008006" key="11">
    <source>
        <dbReference type="Google" id="ProtNLM"/>
    </source>
</evidence>
<dbReference type="AlphaFoldDB" id="A0A062XSZ5"/>
<name>A0A062XSZ5_9BACT</name>
<accession>A0A062XSZ5</accession>
<evidence type="ECO:0000256" key="7">
    <source>
        <dbReference type="ARBA" id="ARBA00023237"/>
    </source>
</evidence>
<dbReference type="InterPro" id="IPR003423">
    <property type="entry name" value="OMP_efflux"/>
</dbReference>
<dbReference type="GO" id="GO:0015288">
    <property type="term" value="F:porin activity"/>
    <property type="evidence" value="ECO:0007669"/>
    <property type="project" value="TreeGrafter"/>
</dbReference>
<feature type="chain" id="PRO_5001616447" description="TolC family protein" evidence="8">
    <location>
        <begin position="24"/>
        <end position="558"/>
    </location>
</feature>
<dbReference type="GO" id="GO:1990281">
    <property type="term" value="C:efflux pump complex"/>
    <property type="evidence" value="ECO:0007669"/>
    <property type="project" value="TreeGrafter"/>
</dbReference>
<evidence type="ECO:0000256" key="2">
    <source>
        <dbReference type="ARBA" id="ARBA00007613"/>
    </source>
</evidence>
<organism evidence="9 10">
    <name type="scientific">Thermoanaerobaculum aquaticum</name>
    <dbReference type="NCBI Taxonomy" id="1312852"/>
    <lineage>
        <taxon>Bacteria</taxon>
        <taxon>Pseudomonadati</taxon>
        <taxon>Acidobacteriota</taxon>
        <taxon>Thermoanaerobaculia</taxon>
        <taxon>Thermoanaerobaculales</taxon>
        <taxon>Thermoanaerobaculaceae</taxon>
        <taxon>Thermoanaerobaculum</taxon>
    </lineage>
</organism>
<comment type="subcellular location">
    <subcellularLocation>
        <location evidence="1">Cell outer membrane</location>
    </subcellularLocation>
</comment>
<evidence type="ECO:0000256" key="6">
    <source>
        <dbReference type="ARBA" id="ARBA00023136"/>
    </source>
</evidence>
<dbReference type="Proteomes" id="UP000027284">
    <property type="component" value="Unassembled WGS sequence"/>
</dbReference>
<dbReference type="Gene3D" id="1.20.1600.10">
    <property type="entry name" value="Outer membrane efflux proteins (OEP)"/>
    <property type="match status" value="1"/>
</dbReference>
<dbReference type="InterPro" id="IPR051906">
    <property type="entry name" value="TolC-like"/>
</dbReference>
<comment type="caution">
    <text evidence="9">The sequence shown here is derived from an EMBL/GenBank/DDBJ whole genome shotgun (WGS) entry which is preliminary data.</text>
</comment>